<keyword evidence="2" id="KW-1185">Reference proteome</keyword>
<evidence type="ECO:0000313" key="2">
    <source>
        <dbReference type="Proteomes" id="UP000324257"/>
    </source>
</evidence>
<organism evidence="1 2">
    <name type="scientific">Stenotrophomonas phage Pokken</name>
    <dbReference type="NCBI Taxonomy" id="2596674"/>
    <lineage>
        <taxon>Viruses</taxon>
        <taxon>Duplodnaviria</taxon>
        <taxon>Heunggongvirae</taxon>
        <taxon>Uroviricota</taxon>
        <taxon>Caudoviricetes</taxon>
        <taxon>Schitoviridae</taxon>
        <taxon>Pokkenvirus</taxon>
        <taxon>Pokkenvirus pokken</taxon>
    </lineage>
</organism>
<evidence type="ECO:0000313" key="1">
    <source>
        <dbReference type="EMBL" id="QEG09239.1"/>
    </source>
</evidence>
<reference evidence="2" key="1">
    <citation type="submission" date="2019-06" db="EMBL/GenBank/DDBJ databases">
        <title>The complete genome of Stenotrophomonas phage Pokken.</title>
        <authorList>
            <person name="Hayden A."/>
            <person name="Martinez N."/>
            <person name="Moreland R."/>
            <person name="Liu M."/>
            <person name="Gonzalez C.F."/>
            <person name="Ramsey J."/>
        </authorList>
    </citation>
    <scope>NUCLEOTIDE SEQUENCE [LARGE SCALE GENOMIC DNA]</scope>
</reference>
<sequence length="61" mass="7195">MRKVMAYKAISSFNNLKQLEHEVNEMLKQGWELWGDLHTTMATRTIVRTQTLVKYEEIPDA</sequence>
<dbReference type="Proteomes" id="UP000324257">
    <property type="component" value="Segment"/>
</dbReference>
<dbReference type="EMBL" id="MN062186">
    <property type="protein sequence ID" value="QEG09239.1"/>
    <property type="molecule type" value="Genomic_DNA"/>
</dbReference>
<accession>A0A5B9N6S0</accession>
<proteinExistence type="predicted"/>
<protein>
    <submittedName>
        <fullName evidence="1">Uncharacterized protein</fullName>
    </submittedName>
</protein>
<name>A0A5B9N6S0_9CAUD</name>
<gene>
    <name evidence="1" type="ORF">CPT_Pokken_016</name>
</gene>